<comment type="caution">
    <text evidence="3">The sequence shown here is derived from an EMBL/GenBank/DDBJ whole genome shotgun (WGS) entry which is preliminary data.</text>
</comment>
<keyword evidence="3" id="KW-0808">Transferase</keyword>
<evidence type="ECO:0000259" key="2">
    <source>
        <dbReference type="Pfam" id="PF21320"/>
    </source>
</evidence>
<dbReference type="InterPro" id="IPR036390">
    <property type="entry name" value="WH_DNA-bd_sf"/>
</dbReference>
<keyword evidence="3" id="KW-0489">Methyltransferase</keyword>
<evidence type="ECO:0000313" key="3">
    <source>
        <dbReference type="EMBL" id="KIU18744.1"/>
    </source>
</evidence>
<dbReference type="PANTHER" id="PTHR45128:SF2">
    <property type="entry name" value="METHYLTRANSFERASE DOMAIN-CONTAINING PROTEIN"/>
    <property type="match status" value="1"/>
</dbReference>
<dbReference type="PANTHER" id="PTHR45128">
    <property type="entry name" value="METHYLTRANSFERASE TYPE 11"/>
    <property type="match status" value="1"/>
</dbReference>
<organism evidence="3 4">
    <name type="scientific">Mycolicibacterium llatzerense</name>
    <dbReference type="NCBI Taxonomy" id="280871"/>
    <lineage>
        <taxon>Bacteria</taxon>
        <taxon>Bacillati</taxon>
        <taxon>Actinomycetota</taxon>
        <taxon>Actinomycetes</taxon>
        <taxon>Mycobacteriales</taxon>
        <taxon>Mycobacteriaceae</taxon>
        <taxon>Mycolicibacterium</taxon>
    </lineage>
</organism>
<dbReference type="Gene3D" id="1.10.10.10">
    <property type="entry name" value="Winged helix-like DNA-binding domain superfamily/Winged helix DNA-binding domain"/>
    <property type="match status" value="1"/>
</dbReference>
<dbReference type="EMBL" id="JXST01000001">
    <property type="protein sequence ID" value="KIU18744.1"/>
    <property type="molecule type" value="Genomic_DNA"/>
</dbReference>
<dbReference type="GO" id="GO:0032259">
    <property type="term" value="P:methylation"/>
    <property type="evidence" value="ECO:0007669"/>
    <property type="project" value="UniProtKB-KW"/>
</dbReference>
<dbReference type="Proteomes" id="UP000032221">
    <property type="component" value="Unassembled WGS sequence"/>
</dbReference>
<dbReference type="InterPro" id="IPR053173">
    <property type="entry name" value="SAM-binding_MTase"/>
</dbReference>
<dbReference type="CDD" id="cd02440">
    <property type="entry name" value="AdoMet_MTases"/>
    <property type="match status" value="1"/>
</dbReference>
<dbReference type="SUPFAM" id="SSF46785">
    <property type="entry name" value="Winged helix' DNA-binding domain"/>
    <property type="match status" value="1"/>
</dbReference>
<feature type="domain" description="S-adenosylmethionine-dependent methyltransferase Rv2258c-like winged HTH" evidence="2">
    <location>
        <begin position="25"/>
        <end position="94"/>
    </location>
</feature>
<accession>A0A0D1K1E0</accession>
<reference evidence="3 4" key="1">
    <citation type="submission" date="2015-01" db="EMBL/GenBank/DDBJ databases">
        <title>Genome sequence of Mycobacterium llatzerense and Mycobacterium immunogenum recovered from brain abscess.</title>
        <authorList>
            <person name="Greninger A.L."/>
            <person name="Langelier C."/>
            <person name="Cunningham G."/>
            <person name="Chiu C.Y."/>
            <person name="Miller S."/>
        </authorList>
    </citation>
    <scope>NUCLEOTIDE SEQUENCE [LARGE SCALE GENOMIC DNA]</scope>
    <source>
        <strain evidence="3 4">CLUC14</strain>
    </source>
</reference>
<dbReference type="InterPro" id="IPR036388">
    <property type="entry name" value="WH-like_DNA-bd_sf"/>
</dbReference>
<dbReference type="AlphaFoldDB" id="A0A0D1K1E0"/>
<dbReference type="InterPro" id="IPR025714">
    <property type="entry name" value="Methyltranfer_dom"/>
</dbReference>
<proteinExistence type="predicted"/>
<dbReference type="GO" id="GO:0008168">
    <property type="term" value="F:methyltransferase activity"/>
    <property type="evidence" value="ECO:0007669"/>
    <property type="project" value="UniProtKB-KW"/>
</dbReference>
<evidence type="ECO:0000259" key="1">
    <source>
        <dbReference type="Pfam" id="PF13847"/>
    </source>
</evidence>
<dbReference type="Pfam" id="PF21320">
    <property type="entry name" value="WHD_Rv2258c"/>
    <property type="match status" value="1"/>
</dbReference>
<dbReference type="STRING" id="280871.TL10_00345"/>
<sequence>MTVDEAKLNEFLGMAIGDMGAAMSASLVLIGDRLGLYKALAAGPLTSTQLAEKTGTVERYVREWLSNQAAGGYVQFDSDSATWSMSPEQAACLADPNGPVDIPGAYNIVEAVFHVLDRTTENFKSGGGLEWGEHHPCLFAGTERFFRAGYNAELVSSWLPALDGAVARLESGGKVADVGCGHGVSTILMAQTYPNSTFIGYDYHPESIHVAAEHAEEAGVTNALFEVADATGYADKDFDLIAFFDCLHDMGDPVGAMQHTRAALKSDGMAMIVEPFANDHVQDNMNPVGRMMYGASSQICVPVSLARNGPALGAQAGEARLRDVIVDQSGFTQFRRATETPFNLVFEARP</sequence>
<dbReference type="RefSeq" id="WP_043983941.1">
    <property type="nucleotide sequence ID" value="NZ_JXST01000001.1"/>
</dbReference>
<dbReference type="InterPro" id="IPR048711">
    <property type="entry name" value="WHD_Rv2258c"/>
</dbReference>
<dbReference type="OrthoDB" id="9801363at2"/>
<feature type="domain" description="Methyltransferase" evidence="1">
    <location>
        <begin position="170"/>
        <end position="286"/>
    </location>
</feature>
<dbReference type="Pfam" id="PF13847">
    <property type="entry name" value="Methyltransf_31"/>
    <property type="match status" value="1"/>
</dbReference>
<dbReference type="PATRIC" id="fig|280871.6.peg.69"/>
<evidence type="ECO:0000313" key="4">
    <source>
        <dbReference type="Proteomes" id="UP000032221"/>
    </source>
</evidence>
<dbReference type="Gene3D" id="3.40.50.150">
    <property type="entry name" value="Vaccinia Virus protein VP39"/>
    <property type="match status" value="1"/>
</dbReference>
<name>A0A0D1K1E0_9MYCO</name>
<protein>
    <submittedName>
        <fullName evidence="3">SAM-dependent methyltransferase</fullName>
    </submittedName>
</protein>
<dbReference type="SUPFAM" id="SSF53335">
    <property type="entry name" value="S-adenosyl-L-methionine-dependent methyltransferases"/>
    <property type="match status" value="1"/>
</dbReference>
<keyword evidence="4" id="KW-1185">Reference proteome</keyword>
<dbReference type="InterPro" id="IPR029063">
    <property type="entry name" value="SAM-dependent_MTases_sf"/>
</dbReference>
<gene>
    <name evidence="3" type="ORF">TL10_00345</name>
</gene>